<gene>
    <name evidence="1" type="ORF">E5336_06175</name>
</gene>
<organism evidence="1 2">
    <name type="scientific">Dubosiella muris</name>
    <dbReference type="NCBI Taxonomy" id="3038133"/>
    <lineage>
        <taxon>Bacteria</taxon>
        <taxon>Bacillati</taxon>
        <taxon>Bacillota</taxon>
        <taxon>Erysipelotrichia</taxon>
        <taxon>Erysipelotrichales</taxon>
        <taxon>Erysipelotrichaceae</taxon>
        <taxon>Dubosiella</taxon>
    </lineage>
</organism>
<accession>A0AC61R7G2</accession>
<keyword evidence="2" id="KW-1185">Reference proteome</keyword>
<sequence>MKNKMIPKIIHYCWFGENPLPQEAISCLKSWKEKCPNYKIVKWDETNFNISQCKYIEEAYRQKKWAFVSDYARFYILYKYGGVYLDTDVELIKSLDEILDKGPFLGCEEGEPLKVAPGLGMGVEAGNSLYKEVLDYYDKQSFIKENGKENLETIVDKTTKILKRKGFEGSGKIENISGISIYPPEFFCPKNYYTGELNITENTVSIHHYSASWYEKEEQIILKIKQKCKNIFGNKAGQIISLPAHYILRFKLRIRKNGGIIKAIKSYIS</sequence>
<name>A0AC61R7G2_9FIRM</name>
<evidence type="ECO:0000313" key="1">
    <source>
        <dbReference type="EMBL" id="TGY66080.1"/>
    </source>
</evidence>
<keyword evidence="1" id="KW-0808">Transferase</keyword>
<reference evidence="1" key="1">
    <citation type="submission" date="2019-04" db="EMBL/GenBank/DDBJ databases">
        <title>Microbes associate with the intestines of laboratory mice.</title>
        <authorList>
            <person name="Navarre W."/>
            <person name="Wong E."/>
            <person name="Huang K."/>
            <person name="Tropini C."/>
            <person name="Ng K."/>
            <person name="Yu B."/>
        </authorList>
    </citation>
    <scope>NUCLEOTIDE SEQUENCE</scope>
    <source>
        <strain evidence="1">NM09_H32</strain>
    </source>
</reference>
<comment type="caution">
    <text evidence="1">The sequence shown here is derived from an EMBL/GenBank/DDBJ whole genome shotgun (WGS) entry which is preliminary data.</text>
</comment>
<protein>
    <submittedName>
        <fullName evidence="1">Glycosyl transferase</fullName>
    </submittedName>
</protein>
<dbReference type="EMBL" id="SRYG01000010">
    <property type="protein sequence ID" value="TGY66080.1"/>
    <property type="molecule type" value="Genomic_DNA"/>
</dbReference>
<proteinExistence type="predicted"/>
<dbReference type="Proteomes" id="UP000308836">
    <property type="component" value="Unassembled WGS sequence"/>
</dbReference>
<evidence type="ECO:0000313" key="2">
    <source>
        <dbReference type="Proteomes" id="UP000308836"/>
    </source>
</evidence>